<keyword evidence="2" id="KW-1185">Reference proteome</keyword>
<evidence type="ECO:0000313" key="2">
    <source>
        <dbReference type="Proteomes" id="UP000790377"/>
    </source>
</evidence>
<protein>
    <submittedName>
        <fullName evidence="1">Uncharacterized protein</fullName>
    </submittedName>
</protein>
<reference evidence="1" key="1">
    <citation type="journal article" date="2021" name="New Phytol.">
        <title>Evolutionary innovations through gain and loss of genes in the ectomycorrhizal Boletales.</title>
        <authorList>
            <person name="Wu G."/>
            <person name="Miyauchi S."/>
            <person name="Morin E."/>
            <person name="Kuo A."/>
            <person name="Drula E."/>
            <person name="Varga T."/>
            <person name="Kohler A."/>
            <person name="Feng B."/>
            <person name="Cao Y."/>
            <person name="Lipzen A."/>
            <person name="Daum C."/>
            <person name="Hundley H."/>
            <person name="Pangilinan J."/>
            <person name="Johnson J."/>
            <person name="Barry K."/>
            <person name="LaButti K."/>
            <person name="Ng V."/>
            <person name="Ahrendt S."/>
            <person name="Min B."/>
            <person name="Choi I.G."/>
            <person name="Park H."/>
            <person name="Plett J.M."/>
            <person name="Magnuson J."/>
            <person name="Spatafora J.W."/>
            <person name="Nagy L.G."/>
            <person name="Henrissat B."/>
            <person name="Grigoriev I.V."/>
            <person name="Yang Z.L."/>
            <person name="Xu J."/>
            <person name="Martin F.M."/>
        </authorList>
    </citation>
    <scope>NUCLEOTIDE SEQUENCE</scope>
    <source>
        <strain evidence="1">ATCC 28755</strain>
    </source>
</reference>
<name>A0ACB8A5T8_9AGAM</name>
<dbReference type="Proteomes" id="UP000790377">
    <property type="component" value="Unassembled WGS sequence"/>
</dbReference>
<dbReference type="EMBL" id="MU267804">
    <property type="protein sequence ID" value="KAH7908690.1"/>
    <property type="molecule type" value="Genomic_DNA"/>
</dbReference>
<gene>
    <name evidence="1" type="ORF">BJ138DRAFT_1157083</name>
</gene>
<evidence type="ECO:0000313" key="1">
    <source>
        <dbReference type="EMBL" id="KAH7908690.1"/>
    </source>
</evidence>
<accession>A0ACB8A5T8</accession>
<proteinExistence type="predicted"/>
<organism evidence="1 2">
    <name type="scientific">Hygrophoropsis aurantiaca</name>
    <dbReference type="NCBI Taxonomy" id="72124"/>
    <lineage>
        <taxon>Eukaryota</taxon>
        <taxon>Fungi</taxon>
        <taxon>Dikarya</taxon>
        <taxon>Basidiomycota</taxon>
        <taxon>Agaricomycotina</taxon>
        <taxon>Agaricomycetes</taxon>
        <taxon>Agaricomycetidae</taxon>
        <taxon>Boletales</taxon>
        <taxon>Coniophorineae</taxon>
        <taxon>Hygrophoropsidaceae</taxon>
        <taxon>Hygrophoropsis</taxon>
    </lineage>
</organism>
<comment type="caution">
    <text evidence="1">The sequence shown here is derived from an EMBL/GenBank/DDBJ whole genome shotgun (WGS) entry which is preliminary data.</text>
</comment>
<sequence>MSSSPVGPLDLDLNNSYGALFIGFATAAILFGLTNVQAFVYFQTHSGSGLTFYKIVTFYLWILDALHLAFIAHMIYHYLVTNYANPAALIAIVWSFQAQVVGDVLIIYAVHLLYVQRLWILSRGRSKILPSIITIMVALGSAVAITLIWAAYQCHVYSDLISMEWCTFLSLATICFLDMSIADSLVTKLMTYSLNSGLLTSICSLGAIVTCAAMPKNFIFLGVEFLCAKLYVNAYLALLNAQYYLSNGGEHRGSSGQARDRDVRINLMPLSGGSAVSKHGASMDADLTTKLPSGDGKPLSPNSSHYPAVAVTVKTETFTEP</sequence>